<dbReference type="InterPro" id="IPR023346">
    <property type="entry name" value="Lysozyme-like_dom_sf"/>
</dbReference>
<dbReference type="AlphaFoldDB" id="A0A254TNC3"/>
<evidence type="ECO:0008006" key="7">
    <source>
        <dbReference type="Google" id="ProtNLM"/>
    </source>
</evidence>
<dbReference type="PANTHER" id="PTHR37423">
    <property type="entry name" value="SOLUBLE LYTIC MUREIN TRANSGLYCOSYLASE-RELATED"/>
    <property type="match status" value="1"/>
</dbReference>
<comment type="similarity">
    <text evidence="1">Belongs to the transglycosylase Slt family.</text>
</comment>
<protein>
    <recommendedName>
        <fullName evidence="7">Lytic transglycosylase</fullName>
    </recommendedName>
</protein>
<dbReference type="GO" id="GO:0016020">
    <property type="term" value="C:membrane"/>
    <property type="evidence" value="ECO:0007669"/>
    <property type="project" value="InterPro"/>
</dbReference>
<dbReference type="GO" id="GO:0000270">
    <property type="term" value="P:peptidoglycan metabolic process"/>
    <property type="evidence" value="ECO:0007669"/>
    <property type="project" value="InterPro"/>
</dbReference>
<dbReference type="RefSeq" id="WP_170942221.1">
    <property type="nucleotide sequence ID" value="NZ_LSTO01000001.1"/>
</dbReference>
<evidence type="ECO:0000256" key="1">
    <source>
        <dbReference type="ARBA" id="ARBA00007734"/>
    </source>
</evidence>
<proteinExistence type="inferred from homology"/>
<dbReference type="GO" id="GO:0008933">
    <property type="term" value="F:peptidoglycan lytic transglycosylase activity"/>
    <property type="evidence" value="ECO:0007669"/>
    <property type="project" value="InterPro"/>
</dbReference>
<evidence type="ECO:0000256" key="2">
    <source>
        <dbReference type="SAM" id="SignalP"/>
    </source>
</evidence>
<feature type="signal peptide" evidence="2">
    <location>
        <begin position="1"/>
        <end position="22"/>
    </location>
</feature>
<evidence type="ECO:0000259" key="3">
    <source>
        <dbReference type="Pfam" id="PF01464"/>
    </source>
</evidence>
<keyword evidence="6" id="KW-1185">Reference proteome</keyword>
<feature type="domain" description="Transglycosylase SLT" evidence="3">
    <location>
        <begin position="85"/>
        <end position="183"/>
    </location>
</feature>
<dbReference type="Pfam" id="PF13511">
    <property type="entry name" value="DUF4124"/>
    <property type="match status" value="1"/>
</dbReference>
<dbReference type="InterPro" id="IPR000189">
    <property type="entry name" value="Transglyc_AS"/>
</dbReference>
<dbReference type="PROSITE" id="PS00922">
    <property type="entry name" value="TRANSGLYCOSYLASE"/>
    <property type="match status" value="1"/>
</dbReference>
<dbReference type="CDD" id="cd00254">
    <property type="entry name" value="LT-like"/>
    <property type="match status" value="1"/>
</dbReference>
<comment type="caution">
    <text evidence="5">The sequence shown here is derived from an EMBL/GenBank/DDBJ whole genome shotgun (WGS) entry which is preliminary data.</text>
</comment>
<dbReference type="PANTHER" id="PTHR37423:SF2">
    <property type="entry name" value="MEMBRANE-BOUND LYTIC MUREIN TRANSGLYCOSYLASE C"/>
    <property type="match status" value="1"/>
</dbReference>
<evidence type="ECO:0000259" key="4">
    <source>
        <dbReference type="Pfam" id="PF13511"/>
    </source>
</evidence>
<dbReference type="InterPro" id="IPR008258">
    <property type="entry name" value="Transglycosylase_SLT_dom_1"/>
</dbReference>
<dbReference type="Gene3D" id="1.10.530.10">
    <property type="match status" value="1"/>
</dbReference>
<dbReference type="Proteomes" id="UP000197535">
    <property type="component" value="Unassembled WGS sequence"/>
</dbReference>
<feature type="chain" id="PRO_5012219952" description="Lytic transglycosylase" evidence="2">
    <location>
        <begin position="23"/>
        <end position="209"/>
    </location>
</feature>
<reference evidence="5 6" key="1">
    <citation type="submission" date="2016-02" db="EMBL/GenBank/DDBJ databases">
        <authorList>
            <person name="Wen L."/>
            <person name="He K."/>
            <person name="Yang H."/>
        </authorList>
    </citation>
    <scope>NUCLEOTIDE SEQUENCE [LARGE SCALE GENOMIC DNA]</scope>
    <source>
        <strain evidence="5 6">TSA40</strain>
    </source>
</reference>
<gene>
    <name evidence="5" type="ORF">AYR66_24130</name>
</gene>
<keyword evidence="2" id="KW-0732">Signal</keyword>
<dbReference type="InterPro" id="IPR025392">
    <property type="entry name" value="DUF4124"/>
</dbReference>
<name>A0A254TNC3_9BURK</name>
<evidence type="ECO:0000313" key="5">
    <source>
        <dbReference type="EMBL" id="OWW22123.1"/>
    </source>
</evidence>
<evidence type="ECO:0000313" key="6">
    <source>
        <dbReference type="Proteomes" id="UP000197535"/>
    </source>
</evidence>
<organism evidence="5 6">
    <name type="scientific">Noviherbaspirillum denitrificans</name>
    <dbReference type="NCBI Taxonomy" id="1968433"/>
    <lineage>
        <taxon>Bacteria</taxon>
        <taxon>Pseudomonadati</taxon>
        <taxon>Pseudomonadota</taxon>
        <taxon>Betaproteobacteria</taxon>
        <taxon>Burkholderiales</taxon>
        <taxon>Oxalobacteraceae</taxon>
        <taxon>Noviherbaspirillum</taxon>
    </lineage>
</organism>
<feature type="domain" description="DUF4124" evidence="4">
    <location>
        <begin position="12"/>
        <end position="46"/>
    </location>
</feature>
<accession>A0A254TNC3</accession>
<dbReference type="EMBL" id="LSTO01000001">
    <property type="protein sequence ID" value="OWW22123.1"/>
    <property type="molecule type" value="Genomic_DNA"/>
</dbReference>
<dbReference type="Pfam" id="PF01464">
    <property type="entry name" value="SLT"/>
    <property type="match status" value="1"/>
</dbReference>
<dbReference type="SUPFAM" id="SSF53955">
    <property type="entry name" value="Lysozyme-like"/>
    <property type="match status" value="1"/>
</dbReference>
<sequence length="209" mass="22888">MSPTRIRLAAIACLLAAGAVQADDTKIYKSYDAAGRPVFSDRPLNRSSQVYAMFDGTHLWPRSGTGPVSLPQLSARRKAIEPIVQRVAQSHGIQAALLKAIIEVESGFNANALSPKGAVGLMQVMPATAARYGSFNLYSPEQNVDVGARYLRDLLAMFDGNVRLAVAAYNAGENAVIRHGRRVPPYQETIKYVPMVLERYDRFRTASTY</sequence>